<dbReference type="EMBL" id="BRXU01000012">
    <property type="protein sequence ID" value="GLC55117.1"/>
    <property type="molecule type" value="Genomic_DNA"/>
</dbReference>
<feature type="domain" description="Myb-like" evidence="2">
    <location>
        <begin position="191"/>
        <end position="243"/>
    </location>
</feature>
<evidence type="ECO:0000313" key="4">
    <source>
        <dbReference type="Proteomes" id="UP001165080"/>
    </source>
</evidence>
<comment type="caution">
    <text evidence="3">The sequence shown here is derived from an EMBL/GenBank/DDBJ whole genome shotgun (WGS) entry which is preliminary data.</text>
</comment>
<sequence>MLATIGVRNAMEDLRRCQAASEAAARPIGAAGSGPAAPRPARPKRPRGEVEHIRRSGRLAGAVTAQAIADAEENDDAGEKPSGAAAGRGVGIMTQEEYLASKGQPLPPDCFRSEGRFTGWVAPEVAAKFGVAATAAEAWEKGGGGKFQRKITKADIPAHLRSKGWSDARAFAAGQLQKNPNAYFYRHTAPDQSQATGEWTAEEHGLFVATARKYGVGDKWGLFASYIPNRVGYQCSAYYVQVIIPSGLILDDRYRMDAWGDAVFVGARGGGRGGGGGDEE</sequence>
<dbReference type="Pfam" id="PF00249">
    <property type="entry name" value="Myb_DNA-binding"/>
    <property type="match status" value="1"/>
</dbReference>
<dbReference type="InterPro" id="IPR009057">
    <property type="entry name" value="Homeodomain-like_sf"/>
</dbReference>
<accession>A0A9W6BP12</accession>
<keyword evidence="4" id="KW-1185">Reference proteome</keyword>
<dbReference type="InterPro" id="IPR001005">
    <property type="entry name" value="SANT/Myb"/>
</dbReference>
<dbReference type="Proteomes" id="UP001165080">
    <property type="component" value="Unassembled WGS sequence"/>
</dbReference>
<evidence type="ECO:0000256" key="1">
    <source>
        <dbReference type="SAM" id="MobiDB-lite"/>
    </source>
</evidence>
<evidence type="ECO:0000259" key="2">
    <source>
        <dbReference type="PROSITE" id="PS50090"/>
    </source>
</evidence>
<gene>
    <name evidence="3" type="primary">PLEST001307</name>
    <name evidence="3" type="ORF">PLESTB_000945700</name>
</gene>
<proteinExistence type="predicted"/>
<dbReference type="PROSITE" id="PS50090">
    <property type="entry name" value="MYB_LIKE"/>
    <property type="match status" value="1"/>
</dbReference>
<dbReference type="CDD" id="cd00167">
    <property type="entry name" value="SANT"/>
    <property type="match status" value="1"/>
</dbReference>
<feature type="compositionally biased region" description="Low complexity" evidence="1">
    <location>
        <begin position="19"/>
        <end position="36"/>
    </location>
</feature>
<dbReference type="Gene3D" id="1.10.10.60">
    <property type="entry name" value="Homeodomain-like"/>
    <property type="match status" value="1"/>
</dbReference>
<dbReference type="AlphaFoldDB" id="A0A9W6BP12"/>
<reference evidence="3 4" key="1">
    <citation type="journal article" date="2023" name="Commun. Biol.">
        <title>Reorganization of the ancestral sex-determining regions during the evolution of trioecy in Pleodorina starrii.</title>
        <authorList>
            <person name="Takahashi K."/>
            <person name="Suzuki S."/>
            <person name="Kawai-Toyooka H."/>
            <person name="Yamamoto K."/>
            <person name="Hamaji T."/>
            <person name="Ootsuki R."/>
            <person name="Yamaguchi H."/>
            <person name="Kawachi M."/>
            <person name="Higashiyama T."/>
            <person name="Nozaki H."/>
        </authorList>
    </citation>
    <scope>NUCLEOTIDE SEQUENCE [LARGE SCALE GENOMIC DNA]</scope>
    <source>
        <strain evidence="3 4">NIES-4479</strain>
    </source>
</reference>
<name>A0A9W6BP12_9CHLO</name>
<protein>
    <recommendedName>
        <fullName evidence="2">Myb-like domain-containing protein</fullName>
    </recommendedName>
</protein>
<evidence type="ECO:0000313" key="3">
    <source>
        <dbReference type="EMBL" id="GLC55117.1"/>
    </source>
</evidence>
<organism evidence="3 4">
    <name type="scientific">Pleodorina starrii</name>
    <dbReference type="NCBI Taxonomy" id="330485"/>
    <lineage>
        <taxon>Eukaryota</taxon>
        <taxon>Viridiplantae</taxon>
        <taxon>Chlorophyta</taxon>
        <taxon>core chlorophytes</taxon>
        <taxon>Chlorophyceae</taxon>
        <taxon>CS clade</taxon>
        <taxon>Chlamydomonadales</taxon>
        <taxon>Volvocaceae</taxon>
        <taxon>Pleodorina</taxon>
    </lineage>
</organism>
<feature type="region of interest" description="Disordered" evidence="1">
    <location>
        <begin position="18"/>
        <end position="57"/>
    </location>
</feature>
<dbReference type="SUPFAM" id="SSF46689">
    <property type="entry name" value="Homeodomain-like"/>
    <property type="match status" value="1"/>
</dbReference>